<keyword evidence="3" id="KW-1185">Reference proteome</keyword>
<keyword evidence="1" id="KW-0812">Transmembrane</keyword>
<organism evidence="2 3">
    <name type="scientific">Hymenobacter saemangeumensis</name>
    <dbReference type="NCBI Taxonomy" id="1084522"/>
    <lineage>
        <taxon>Bacteria</taxon>
        <taxon>Pseudomonadati</taxon>
        <taxon>Bacteroidota</taxon>
        <taxon>Cytophagia</taxon>
        <taxon>Cytophagales</taxon>
        <taxon>Hymenobacteraceae</taxon>
        <taxon>Hymenobacter</taxon>
    </lineage>
</organism>
<dbReference type="Proteomes" id="UP001501153">
    <property type="component" value="Unassembled WGS sequence"/>
</dbReference>
<proteinExistence type="predicted"/>
<protein>
    <recommendedName>
        <fullName evidence="4">DUF3575 domain-containing protein</fullName>
    </recommendedName>
</protein>
<comment type="caution">
    <text evidence="2">The sequence shown here is derived from an EMBL/GenBank/DDBJ whole genome shotgun (WGS) entry which is preliminary data.</text>
</comment>
<sequence>MALFCVVEAQTVRFGSGFPAYLLVIMFFLLPSKPGFLFITHGAHCLRRLAALLLLVLAAALALPASAQKYRTAAGLRSDGVNYGLTVQQVFLPKATLEGLAMIAPRERSLTVLAERHFGILGPSLNYYFGAGAHVGNHKDDGAFWGIDGIVGAEYKIAFIPVVLSLDFKPTFEFGSADWNRFPTGFSVRYIIVKQKKPGIFDIFKKKGKDD</sequence>
<evidence type="ECO:0000313" key="2">
    <source>
        <dbReference type="EMBL" id="GAA4362632.1"/>
    </source>
</evidence>
<name>A0ABP8IM34_9BACT</name>
<gene>
    <name evidence="2" type="ORF">GCM10023185_30740</name>
</gene>
<evidence type="ECO:0008006" key="4">
    <source>
        <dbReference type="Google" id="ProtNLM"/>
    </source>
</evidence>
<keyword evidence="1" id="KW-1133">Transmembrane helix</keyword>
<keyword evidence="1" id="KW-0472">Membrane</keyword>
<evidence type="ECO:0000313" key="3">
    <source>
        <dbReference type="Proteomes" id="UP001501153"/>
    </source>
</evidence>
<accession>A0ABP8IM34</accession>
<feature type="transmembrane region" description="Helical" evidence="1">
    <location>
        <begin position="12"/>
        <end position="29"/>
    </location>
</feature>
<reference evidence="3" key="1">
    <citation type="journal article" date="2019" name="Int. J. Syst. Evol. Microbiol.">
        <title>The Global Catalogue of Microorganisms (GCM) 10K type strain sequencing project: providing services to taxonomists for standard genome sequencing and annotation.</title>
        <authorList>
            <consortium name="The Broad Institute Genomics Platform"/>
            <consortium name="The Broad Institute Genome Sequencing Center for Infectious Disease"/>
            <person name="Wu L."/>
            <person name="Ma J."/>
        </authorList>
    </citation>
    <scope>NUCLEOTIDE SEQUENCE [LARGE SCALE GENOMIC DNA]</scope>
    <source>
        <strain evidence="3">JCM 17923</strain>
    </source>
</reference>
<evidence type="ECO:0000256" key="1">
    <source>
        <dbReference type="SAM" id="Phobius"/>
    </source>
</evidence>
<feature type="transmembrane region" description="Helical" evidence="1">
    <location>
        <begin position="49"/>
        <end position="67"/>
    </location>
</feature>
<dbReference type="EMBL" id="BAABGZ010000066">
    <property type="protein sequence ID" value="GAA4362632.1"/>
    <property type="molecule type" value="Genomic_DNA"/>
</dbReference>